<protein>
    <submittedName>
        <fullName evidence="2">Uncharacterized protein</fullName>
    </submittedName>
</protein>
<evidence type="ECO:0000313" key="3">
    <source>
        <dbReference type="Proteomes" id="UP000035337"/>
    </source>
</evidence>
<proteinExistence type="predicted"/>
<dbReference type="InterPro" id="IPR008928">
    <property type="entry name" value="6-hairpin_glycosidase_sf"/>
</dbReference>
<dbReference type="Proteomes" id="UP000035337">
    <property type="component" value="Chromosome"/>
</dbReference>
<accession>A0A0G3WJE4</accession>
<gene>
    <name evidence="2" type="ORF">Epro_0606</name>
</gene>
<evidence type="ECO:0000256" key="1">
    <source>
        <dbReference type="SAM" id="MobiDB-lite"/>
    </source>
</evidence>
<evidence type="ECO:0000313" key="2">
    <source>
        <dbReference type="EMBL" id="AKL97985.1"/>
    </source>
</evidence>
<name>A0A0G3WJE4_9BACT</name>
<dbReference type="STRING" id="1408281.Epro_0606"/>
<dbReference type="AlphaFoldDB" id="A0A0G3WJE4"/>
<organism evidence="2 3">
    <name type="scientific">Endomicrobium proavitum</name>
    <dbReference type="NCBI Taxonomy" id="1408281"/>
    <lineage>
        <taxon>Bacteria</taxon>
        <taxon>Pseudomonadati</taxon>
        <taxon>Elusimicrobiota</taxon>
        <taxon>Endomicrobiia</taxon>
        <taxon>Endomicrobiales</taxon>
        <taxon>Endomicrobiaceae</taxon>
        <taxon>Endomicrobium</taxon>
    </lineage>
</organism>
<sequence>MAQEASVVDVQYRKQFLSQSMYGLDYVKSHYKDTENITKYLKNQTDDWTKLLQSYKGTSSYALDGNVKAGLLDNQGFTYDNAMAVLAYVASFNYEKAAKILRVYQKEFYVEKNGYIGLFTSYRTDDFGYNENLIIGIDGDKIHVGPNAWIAVAALQYTAMTGSLEFLPFVIDMSKWIDSLNHFTFADGSRGGVSMGSGWGLDFSKTFSTENIIDDYALKNMLKDLYELNDKEILKIFKNKKYTLAAINAEMENIENFMMKVVYDNNKKTFVRGYNESGVDTVDPLDTTSWTILAMGPSNLAKMGADPYKMMEFVDKNFLVETKMEGVNVKGYDLTSSAGRGSRKGVIWFEGTNFHIIAMQIMSEYAKKQGDQKMFKYYRDKAVFFTNEVKKAATNEGVLPYTSAKVGEKEVVETFEDGGWEIARGKGNNTVSSMSSTTWWYLVLSAFNPLAFEKESVSYKLFQKETLKTAKKTKSNKKPIQIKTDSNKNK</sequence>
<feature type="region of interest" description="Disordered" evidence="1">
    <location>
        <begin position="470"/>
        <end position="490"/>
    </location>
</feature>
<dbReference type="EMBL" id="CP009498">
    <property type="protein sequence ID" value="AKL97985.1"/>
    <property type="molecule type" value="Genomic_DNA"/>
</dbReference>
<dbReference type="GO" id="GO:0005975">
    <property type="term" value="P:carbohydrate metabolic process"/>
    <property type="evidence" value="ECO:0007669"/>
    <property type="project" value="InterPro"/>
</dbReference>
<dbReference type="KEGG" id="epo:Epro_0606"/>
<dbReference type="SUPFAM" id="SSF48208">
    <property type="entry name" value="Six-hairpin glycosidases"/>
    <property type="match status" value="1"/>
</dbReference>
<reference evidence="2 3" key="1">
    <citation type="submission" date="2014-09" db="EMBL/GenBank/DDBJ databases">
        <title>Complete genome sequence of Endomicrobium proavitum.</title>
        <authorList>
            <person name="Zheng H."/>
        </authorList>
    </citation>
    <scope>NUCLEOTIDE SEQUENCE [LARGE SCALE GENOMIC DNA]</scope>
    <source>
        <strain evidence="2 3">Rsa215</strain>
    </source>
</reference>
<keyword evidence="3" id="KW-1185">Reference proteome</keyword>